<name>A0ABM0ZGL2_CAMSA</name>
<dbReference type="RefSeq" id="XP_010515451.1">
    <property type="nucleotide sequence ID" value="XM_010517149.2"/>
</dbReference>
<feature type="domain" description="NYN" evidence="1">
    <location>
        <begin position="11"/>
        <end position="132"/>
    </location>
</feature>
<evidence type="ECO:0000313" key="3">
    <source>
        <dbReference type="RefSeq" id="XP_010515451.1"/>
    </source>
</evidence>
<organism evidence="2 3">
    <name type="scientific">Camelina sativa</name>
    <name type="common">False flax</name>
    <name type="synonym">Myagrum sativum</name>
    <dbReference type="NCBI Taxonomy" id="90675"/>
    <lineage>
        <taxon>Eukaryota</taxon>
        <taxon>Viridiplantae</taxon>
        <taxon>Streptophyta</taxon>
        <taxon>Embryophyta</taxon>
        <taxon>Tracheophyta</taxon>
        <taxon>Spermatophyta</taxon>
        <taxon>Magnoliopsida</taxon>
        <taxon>eudicotyledons</taxon>
        <taxon>Gunneridae</taxon>
        <taxon>Pentapetalae</taxon>
        <taxon>rosids</taxon>
        <taxon>malvids</taxon>
        <taxon>Brassicales</taxon>
        <taxon>Brassicaceae</taxon>
        <taxon>Camelineae</taxon>
        <taxon>Camelina</taxon>
    </lineage>
</organism>
<dbReference type="CDD" id="cd10910">
    <property type="entry name" value="PIN_limkain_b1_N_like"/>
    <property type="match status" value="1"/>
</dbReference>
<reference evidence="2" key="1">
    <citation type="journal article" date="2014" name="Nat. Commun.">
        <title>The emerging biofuel crop Camelina sativa retains a highly undifferentiated hexaploid genome structure.</title>
        <authorList>
            <person name="Kagale S."/>
            <person name="Koh C."/>
            <person name="Nixon J."/>
            <person name="Bollina V."/>
            <person name="Clarke W.E."/>
            <person name="Tuteja R."/>
            <person name="Spillane C."/>
            <person name="Robinson S.J."/>
            <person name="Links M.G."/>
            <person name="Clarke C."/>
            <person name="Higgins E.E."/>
            <person name="Huebert T."/>
            <person name="Sharpe A.G."/>
            <person name="Parkin I.A."/>
        </authorList>
    </citation>
    <scope>NUCLEOTIDE SEQUENCE [LARGE SCALE GENOMIC DNA]</scope>
    <source>
        <strain evidence="2">cv. DH55</strain>
    </source>
</reference>
<dbReference type="Pfam" id="PF01936">
    <property type="entry name" value="NYN"/>
    <property type="match status" value="1"/>
</dbReference>
<keyword evidence="2" id="KW-1185">Reference proteome</keyword>
<sequence length="209" mass="23263">MNSYDDYTGAKTCVFWDIEDCPLPDGLNAVDATNNIRNALKSACFKGEVSIIAFGDIKKYLVGLKSNKEIKFNQIPQGDLRARRGAICDSLLSWVMNNDRTNLMIIIGDITENISLRMFLHGLVEKGFNLLISQSPSNRSIPMHHSVFTEWLWPDLGLGKDPIFKRGDPVLGNGDYVYPPPPAKVPKNANTVDVTDDPDFGTDISLLFQ</sequence>
<dbReference type="PANTHER" id="PTHR14379">
    <property type="entry name" value="LIMKAIN B LKAP"/>
    <property type="match status" value="1"/>
</dbReference>
<evidence type="ECO:0000313" key="2">
    <source>
        <dbReference type="Proteomes" id="UP000694864"/>
    </source>
</evidence>
<protein>
    <submittedName>
        <fullName evidence="3">Uncharacterized protein LOC104791299</fullName>
    </submittedName>
</protein>
<dbReference type="InterPro" id="IPR024768">
    <property type="entry name" value="Marf1"/>
</dbReference>
<gene>
    <name evidence="3" type="primary">LOC104791299</name>
</gene>
<dbReference type="InterPro" id="IPR021139">
    <property type="entry name" value="NYN"/>
</dbReference>
<proteinExistence type="predicted"/>
<evidence type="ECO:0000259" key="1">
    <source>
        <dbReference type="Pfam" id="PF01936"/>
    </source>
</evidence>
<dbReference type="Proteomes" id="UP000694864">
    <property type="component" value="Chromosome 6"/>
</dbReference>
<dbReference type="GeneID" id="104791299"/>
<accession>A0ABM0ZGL2</accession>
<reference evidence="3" key="2">
    <citation type="submission" date="2025-08" db="UniProtKB">
        <authorList>
            <consortium name="RefSeq"/>
        </authorList>
    </citation>
    <scope>IDENTIFICATION</scope>
    <source>
        <tissue evidence="3">Leaf</tissue>
    </source>
</reference>
<dbReference type="PANTHER" id="PTHR14379:SF3">
    <property type="entry name" value="MEIOSIS REGULATOR AND MRNA STABILITY FACTOR 1"/>
    <property type="match status" value="1"/>
</dbReference>